<dbReference type="Proteomes" id="UP000464178">
    <property type="component" value="Chromosome"/>
</dbReference>
<evidence type="ECO:0000313" key="1">
    <source>
        <dbReference type="EMBL" id="VTR94165.1"/>
    </source>
</evidence>
<dbReference type="KEGG" id="gms:SOIL9_35490"/>
<accession>A0A6P2D1C8</accession>
<reference evidence="1 2" key="1">
    <citation type="submission" date="2019-05" db="EMBL/GenBank/DDBJ databases">
        <authorList>
            <consortium name="Science for Life Laboratories"/>
        </authorList>
    </citation>
    <scope>NUCLEOTIDE SEQUENCE [LARGE SCALE GENOMIC DNA]</scope>
    <source>
        <strain evidence="1">Soil9</strain>
    </source>
</reference>
<organism evidence="1 2">
    <name type="scientific">Gemmata massiliana</name>
    <dbReference type="NCBI Taxonomy" id="1210884"/>
    <lineage>
        <taxon>Bacteria</taxon>
        <taxon>Pseudomonadati</taxon>
        <taxon>Planctomycetota</taxon>
        <taxon>Planctomycetia</taxon>
        <taxon>Gemmatales</taxon>
        <taxon>Gemmataceae</taxon>
        <taxon>Gemmata</taxon>
    </lineage>
</organism>
<gene>
    <name evidence="1" type="ORF">SOIL9_35490</name>
</gene>
<evidence type="ECO:0000313" key="2">
    <source>
        <dbReference type="Proteomes" id="UP000464178"/>
    </source>
</evidence>
<protein>
    <submittedName>
        <fullName evidence="1">Uncharacterized protein</fullName>
    </submittedName>
</protein>
<sequence>MLRSPPGGRTTFESGPDQLLNRRAVFRLHHSRQSSEELLPSIALLPAARLYGTEAVFELVLPAELHELLESLASGLQPVFLLVHATERRELVNPFPAEAARGRARRIDQMRCVFWSRFGTGGFRLCGVVGG</sequence>
<keyword evidence="2" id="KW-1185">Reference proteome</keyword>
<name>A0A6P2D1C8_9BACT</name>
<proteinExistence type="predicted"/>
<dbReference type="AlphaFoldDB" id="A0A6P2D1C8"/>
<dbReference type="EMBL" id="LR593886">
    <property type="protein sequence ID" value="VTR94165.1"/>
    <property type="molecule type" value="Genomic_DNA"/>
</dbReference>